<evidence type="ECO:0000259" key="5">
    <source>
        <dbReference type="Pfam" id="PF02737"/>
    </source>
</evidence>
<dbReference type="SUPFAM" id="SSF52096">
    <property type="entry name" value="ClpP/crotonase"/>
    <property type="match status" value="1"/>
</dbReference>
<dbReference type="Pfam" id="PF00378">
    <property type="entry name" value="ECH_1"/>
    <property type="match status" value="1"/>
</dbReference>
<keyword evidence="7" id="KW-1185">Reference proteome</keyword>
<gene>
    <name evidence="6" type="ORF">VSX56_01375</name>
</gene>
<dbReference type="Pfam" id="PF02737">
    <property type="entry name" value="3HCDH_N"/>
    <property type="match status" value="1"/>
</dbReference>
<dbReference type="EMBL" id="JAYWLC010000001">
    <property type="protein sequence ID" value="MER5170411.1"/>
    <property type="molecule type" value="Genomic_DNA"/>
</dbReference>
<protein>
    <submittedName>
        <fullName evidence="6">Enoyl-CoA hydratase-related protein</fullName>
    </submittedName>
</protein>
<proteinExistence type="predicted"/>
<evidence type="ECO:0000256" key="1">
    <source>
        <dbReference type="ARBA" id="ARBA00023235"/>
    </source>
</evidence>
<feature type="domain" description="3-hydroxyacyl-CoA dehydrogenase NAD binding" evidence="5">
    <location>
        <begin position="305"/>
        <end position="376"/>
    </location>
</feature>
<evidence type="ECO:0000313" key="6">
    <source>
        <dbReference type="EMBL" id="MER5170411.1"/>
    </source>
</evidence>
<dbReference type="Gene3D" id="3.40.50.720">
    <property type="entry name" value="NAD(P)-binding Rossmann-like Domain"/>
    <property type="match status" value="1"/>
</dbReference>
<keyword evidence="2" id="KW-0456">Lyase</keyword>
<sequence length="660" mass="69862">MVRRIRVQRCEGVTFLTLPDAGARGFDAQLRRSLGAALDMCRHDPDLRGVVMRAAAGWPCAEDPEADFHEDAEAPSLAALAQSLSDLSCPVAVVLDGRIRAGALALAQAAKLRLALDTASFDPVEPSLGYLPAAGCLIRYLRRSGPRQVLSFLKAGRPVAALQAVELGVCDAVVPAEAVEMQALSATLEQAFGEVGLVPDPNGASRLTQSYFTELDALREAIETGPQHVVWDKALAVAEAAVLLPMGEALDFEAVAHLDLLSSPASKALRHLRASAARAHAQEALPIDAATLGCRIVAVWNPPDGLVYALADAGHRVIWAEAMQDRLEKGLSNLARAQEAAVLLGRMSGEARDAAWDRVSATTDPLQAFAQADIVLAEPAAQERDDIAHALEGVRGALVATTQPDCALRIDRYGRHVEVHGAAVEDTLLVAALLRAGGDLALGLPGVDPGLIARLQAAIWVAAEYCVLAGAAPEEVDQALQGFGMQAPFAQIDRLGVEVVIARLKAAGFLPGPLLTYLMVEGYGGLRKGRGVYLYSDGVARPDPLEPALLEALRAEADYVARPLTGAQIIERIWLAMAAEGAKLLQLGAVDRPGDLDLSAVNALEFPRHEGGPMFMADQRGLEACRDQLMQLAAGGAAEPVTLWDVLIRNGRSFGDLDRA</sequence>
<organism evidence="6 7">
    <name type="scientific">Thioclava kandeliae</name>
    <dbReference type="NCBI Taxonomy" id="3070818"/>
    <lineage>
        <taxon>Bacteria</taxon>
        <taxon>Pseudomonadati</taxon>
        <taxon>Pseudomonadota</taxon>
        <taxon>Alphaproteobacteria</taxon>
        <taxon>Rhodobacterales</taxon>
        <taxon>Paracoccaceae</taxon>
        <taxon>Thioclava</taxon>
    </lineage>
</organism>
<comment type="caution">
    <text evidence="6">The sequence shown here is derived from an EMBL/GenBank/DDBJ whole genome shotgun (WGS) entry which is preliminary data.</text>
</comment>
<dbReference type="InterPro" id="IPR036291">
    <property type="entry name" value="NAD(P)-bd_dom_sf"/>
</dbReference>
<keyword evidence="3" id="KW-0511">Multifunctional enzyme</keyword>
<dbReference type="Proteomes" id="UP001438953">
    <property type="component" value="Unassembled WGS sequence"/>
</dbReference>
<dbReference type="PANTHER" id="PTHR23309">
    <property type="entry name" value="3-HYDROXYACYL-COA DEHYROGENASE"/>
    <property type="match status" value="1"/>
</dbReference>
<dbReference type="Gene3D" id="3.90.226.10">
    <property type="entry name" value="2-enoyl-CoA Hydratase, Chain A, domain 1"/>
    <property type="match status" value="1"/>
</dbReference>
<evidence type="ECO:0000313" key="7">
    <source>
        <dbReference type="Proteomes" id="UP001438953"/>
    </source>
</evidence>
<evidence type="ECO:0000256" key="2">
    <source>
        <dbReference type="ARBA" id="ARBA00023239"/>
    </source>
</evidence>
<evidence type="ECO:0000256" key="3">
    <source>
        <dbReference type="ARBA" id="ARBA00023268"/>
    </source>
</evidence>
<name>A0ABV1SBY4_9RHOB</name>
<dbReference type="InterPro" id="IPR029045">
    <property type="entry name" value="ClpP/crotonase-like_dom_sf"/>
</dbReference>
<dbReference type="InterPro" id="IPR006176">
    <property type="entry name" value="3-OHacyl-CoA_DH_NAD-bd"/>
</dbReference>
<accession>A0ABV1SBY4</accession>
<dbReference type="InterPro" id="IPR008927">
    <property type="entry name" value="6-PGluconate_DH-like_C_sf"/>
</dbReference>
<reference evidence="6 7" key="2">
    <citation type="submission" date="2024-06" db="EMBL/GenBank/DDBJ databases">
        <title>Thioclava kandeliae sp. nov. from a rhizosphere soil sample of Kandelia candel in a mangrove.</title>
        <authorList>
            <person name="Mu T."/>
        </authorList>
    </citation>
    <scope>NUCLEOTIDE SEQUENCE [LARGE SCALE GENOMIC DNA]</scope>
    <source>
        <strain evidence="6 7">CPCC 100088</strain>
    </source>
</reference>
<dbReference type="SUPFAM" id="SSF48179">
    <property type="entry name" value="6-phosphogluconate dehydrogenase C-terminal domain-like"/>
    <property type="match status" value="2"/>
</dbReference>
<dbReference type="RefSeq" id="WP_350934297.1">
    <property type="nucleotide sequence ID" value="NZ_JAYWLC010000001.1"/>
</dbReference>
<dbReference type="PANTHER" id="PTHR23309:SF49">
    <property type="entry name" value="PEROXISOMAL BIFUNCTIONAL ENZYME"/>
    <property type="match status" value="1"/>
</dbReference>
<evidence type="ECO:0000256" key="4">
    <source>
        <dbReference type="ARBA" id="ARBA00049556"/>
    </source>
</evidence>
<dbReference type="InterPro" id="IPR001753">
    <property type="entry name" value="Enoyl-CoA_hydra/iso"/>
</dbReference>
<keyword evidence="1" id="KW-0413">Isomerase</keyword>
<dbReference type="SUPFAM" id="SSF51735">
    <property type="entry name" value="NAD(P)-binding Rossmann-fold domains"/>
    <property type="match status" value="1"/>
</dbReference>
<reference evidence="6 7" key="1">
    <citation type="submission" date="2024-01" db="EMBL/GenBank/DDBJ databases">
        <authorList>
            <person name="Deng Y."/>
            <person name="Su J."/>
        </authorList>
    </citation>
    <scope>NUCLEOTIDE SEQUENCE [LARGE SCALE GENOMIC DNA]</scope>
    <source>
        <strain evidence="6 7">CPCC 100088</strain>
    </source>
</reference>
<comment type="catalytic activity">
    <reaction evidence="4">
        <text>a (3S)-3-hydroxyacyl-CoA + NAD(+) = a 3-oxoacyl-CoA + NADH + H(+)</text>
        <dbReference type="Rhea" id="RHEA:22432"/>
        <dbReference type="ChEBI" id="CHEBI:15378"/>
        <dbReference type="ChEBI" id="CHEBI:57318"/>
        <dbReference type="ChEBI" id="CHEBI:57540"/>
        <dbReference type="ChEBI" id="CHEBI:57945"/>
        <dbReference type="ChEBI" id="CHEBI:90726"/>
        <dbReference type="EC" id="1.1.1.35"/>
    </reaction>
</comment>
<dbReference type="Gene3D" id="1.10.1040.50">
    <property type="match status" value="1"/>
</dbReference>